<sequence length="204" mass="22240">MEEERENNKVKMEEGGRHHRPSLEVSSCGGLGVECGSLGAVASPKSLQRVTWESSSTTSEGRSQSITGWMSTSARACRCCVNPSRSRRECGGFMHLSTRAHNRSTQQPPPGRSIHPSAAPAAAVSANGMCTQGQSTPNVWFFFRLINTSPCIHMQKDPYYTLLLALHLYLQVKETGQSRTCIMGSSVLIVPCLSDNAIVDKEHC</sequence>
<feature type="compositionally biased region" description="Basic and acidic residues" evidence="1">
    <location>
        <begin position="1"/>
        <end position="16"/>
    </location>
</feature>
<accession>A0A0E0NC84</accession>
<reference evidence="2" key="2">
    <citation type="submission" date="2015-06" db="UniProtKB">
        <authorList>
            <consortium name="EnsemblPlants"/>
        </authorList>
    </citation>
    <scope>IDENTIFICATION</scope>
</reference>
<keyword evidence="3" id="KW-1185">Reference proteome</keyword>
<proteinExistence type="predicted"/>
<dbReference type="OMA" id="VSANGMC"/>
<evidence type="ECO:0000256" key="1">
    <source>
        <dbReference type="SAM" id="MobiDB-lite"/>
    </source>
</evidence>
<dbReference type="EnsemblPlants" id="ORUFI02G10130.1">
    <property type="protein sequence ID" value="ORUFI02G10130.1"/>
    <property type="gene ID" value="ORUFI02G10130"/>
</dbReference>
<dbReference type="AlphaFoldDB" id="A0A0E0NC84"/>
<protein>
    <submittedName>
        <fullName evidence="2">Uncharacterized protein</fullName>
    </submittedName>
</protein>
<evidence type="ECO:0000313" key="2">
    <source>
        <dbReference type="EnsemblPlants" id="ORUFI02G10130.1"/>
    </source>
</evidence>
<dbReference type="Proteomes" id="UP000008022">
    <property type="component" value="Unassembled WGS sequence"/>
</dbReference>
<dbReference type="Gramene" id="ORUFI02G10130.1">
    <property type="protein sequence ID" value="ORUFI02G10130.1"/>
    <property type="gene ID" value="ORUFI02G10130"/>
</dbReference>
<organism evidence="2 3">
    <name type="scientific">Oryza rufipogon</name>
    <name type="common">Brownbeard rice</name>
    <name type="synonym">Asian wild rice</name>
    <dbReference type="NCBI Taxonomy" id="4529"/>
    <lineage>
        <taxon>Eukaryota</taxon>
        <taxon>Viridiplantae</taxon>
        <taxon>Streptophyta</taxon>
        <taxon>Embryophyta</taxon>
        <taxon>Tracheophyta</taxon>
        <taxon>Spermatophyta</taxon>
        <taxon>Magnoliopsida</taxon>
        <taxon>Liliopsida</taxon>
        <taxon>Poales</taxon>
        <taxon>Poaceae</taxon>
        <taxon>BOP clade</taxon>
        <taxon>Oryzoideae</taxon>
        <taxon>Oryzeae</taxon>
        <taxon>Oryzinae</taxon>
        <taxon>Oryza</taxon>
    </lineage>
</organism>
<dbReference type="HOGENOM" id="CLU_1417217_0_0_1"/>
<evidence type="ECO:0000313" key="3">
    <source>
        <dbReference type="Proteomes" id="UP000008022"/>
    </source>
</evidence>
<name>A0A0E0NC84_ORYRU</name>
<feature type="region of interest" description="Disordered" evidence="1">
    <location>
        <begin position="1"/>
        <end position="23"/>
    </location>
</feature>
<reference evidence="3" key="1">
    <citation type="submission" date="2013-06" db="EMBL/GenBank/DDBJ databases">
        <authorList>
            <person name="Zhao Q."/>
        </authorList>
    </citation>
    <scope>NUCLEOTIDE SEQUENCE</scope>
    <source>
        <strain evidence="3">cv. W1943</strain>
    </source>
</reference>